<dbReference type="AlphaFoldDB" id="A0AAV2CEZ2"/>
<dbReference type="EMBL" id="OZ034813">
    <property type="protein sequence ID" value="CAL1355089.1"/>
    <property type="molecule type" value="Genomic_DNA"/>
</dbReference>
<accession>A0AAV2CEZ2</accession>
<proteinExistence type="predicted"/>
<dbReference type="Proteomes" id="UP001497516">
    <property type="component" value="Chromosome 1"/>
</dbReference>
<reference evidence="2 3" key="1">
    <citation type="submission" date="2024-04" db="EMBL/GenBank/DDBJ databases">
        <authorList>
            <person name="Fracassetti M."/>
        </authorList>
    </citation>
    <scope>NUCLEOTIDE SEQUENCE [LARGE SCALE GENOMIC DNA]</scope>
</reference>
<evidence type="ECO:0000256" key="1">
    <source>
        <dbReference type="SAM" id="MobiDB-lite"/>
    </source>
</evidence>
<feature type="region of interest" description="Disordered" evidence="1">
    <location>
        <begin position="515"/>
        <end position="575"/>
    </location>
</feature>
<feature type="region of interest" description="Disordered" evidence="1">
    <location>
        <begin position="1"/>
        <end position="34"/>
    </location>
</feature>
<feature type="compositionally biased region" description="Basic residues" evidence="1">
    <location>
        <begin position="1"/>
        <end position="13"/>
    </location>
</feature>
<feature type="compositionally biased region" description="Polar residues" evidence="1">
    <location>
        <begin position="19"/>
        <end position="34"/>
    </location>
</feature>
<dbReference type="Gene3D" id="3.40.395.10">
    <property type="entry name" value="Adenoviral Proteinase, Chain A"/>
    <property type="match status" value="1"/>
</dbReference>
<evidence type="ECO:0000313" key="2">
    <source>
        <dbReference type="EMBL" id="CAL1355089.1"/>
    </source>
</evidence>
<feature type="compositionally biased region" description="Basic and acidic residues" evidence="1">
    <location>
        <begin position="534"/>
        <end position="548"/>
    </location>
</feature>
<feature type="region of interest" description="Disordered" evidence="1">
    <location>
        <begin position="401"/>
        <end position="500"/>
    </location>
</feature>
<dbReference type="InterPro" id="IPR038765">
    <property type="entry name" value="Papain-like_cys_pep_sf"/>
</dbReference>
<dbReference type="PANTHER" id="PTHR34835">
    <property type="entry name" value="OS07G0283600 PROTEIN-RELATED"/>
    <property type="match status" value="1"/>
</dbReference>
<gene>
    <name evidence="2" type="ORF">LTRI10_LOCUS2867</name>
</gene>
<evidence type="ECO:0000313" key="3">
    <source>
        <dbReference type="Proteomes" id="UP001497516"/>
    </source>
</evidence>
<feature type="compositionally biased region" description="Acidic residues" evidence="1">
    <location>
        <begin position="445"/>
        <end position="478"/>
    </location>
</feature>
<dbReference type="SUPFAM" id="SSF54001">
    <property type="entry name" value="Cysteine proteinases"/>
    <property type="match status" value="1"/>
</dbReference>
<feature type="compositionally biased region" description="Acidic residues" evidence="1">
    <location>
        <begin position="402"/>
        <end position="421"/>
    </location>
</feature>
<evidence type="ECO:0008006" key="4">
    <source>
        <dbReference type="Google" id="ProtNLM"/>
    </source>
</evidence>
<name>A0AAV2CEZ2_9ROSI</name>
<keyword evidence="3" id="KW-1185">Reference proteome</keyword>
<organism evidence="2 3">
    <name type="scientific">Linum trigynum</name>
    <dbReference type="NCBI Taxonomy" id="586398"/>
    <lineage>
        <taxon>Eukaryota</taxon>
        <taxon>Viridiplantae</taxon>
        <taxon>Streptophyta</taxon>
        <taxon>Embryophyta</taxon>
        <taxon>Tracheophyta</taxon>
        <taxon>Spermatophyta</taxon>
        <taxon>Magnoliopsida</taxon>
        <taxon>eudicotyledons</taxon>
        <taxon>Gunneridae</taxon>
        <taxon>Pentapetalae</taxon>
        <taxon>rosids</taxon>
        <taxon>fabids</taxon>
        <taxon>Malpighiales</taxon>
        <taxon>Linaceae</taxon>
        <taxon>Linum</taxon>
    </lineage>
</organism>
<protein>
    <recommendedName>
        <fullName evidence="4">Aminotransferase-like plant mobile domain-containing protein</fullName>
    </recommendedName>
</protein>
<sequence length="936" mass="105011">MARTKNPSRRGSKHKEPVTYSSRQVQVGSGQTSDSIYEAVPQKDMGKSKAPGKKCSPASIIAIVENGITNSRIELIKKLGLDFVFHLKMKRFDSELLIWLIDQFNGDSMSIQMADGRHLVLTVDDVQRVYGLPRGQKQVPNVNINKCKTLPGQMLHIDSKEKHWNKLWSLAKKLPDVTEDAIWIRMFVMLVFGYVLEPTSSAIGPISVLEFLQDNSFSIFSEYDWCTYVWKKLKKCRMGSKIASYANGDLHLLTCWFLYRTSETLDITTDLPSCKHYDHTEVYQRRVGMLEKHMALDRVPYIHIGTEPRKRNPSDSIVRLMEQRKKKAKVSEAGTSYTAPTFIPALSTSDPSIEDMGIVELLATRKCLEDMLGYIKLKIGHCDRRLAELKAAPLDDVVVNETNEEDGGYQEEGLIDTDASDSDANNADSGQMGDDANSGQMNDEKAEDEQSQEEGTQDGSSEGEESQDGSSKDEEEGEDHAVEPRTVGDGQGPANKDATVMKDDTADARMNKDTGAEITPVDSGGPAKGAATVNKDDTADARMNKDTGAEITPGDGGGSAFTTPNPAKGAAPEANPVDLHGKEIVLYNTGPVIGVLGTSDPSGQIISSTLASIQADLEMNSDDDFQTRPPMLQTYNLHGIVTVPPNPPSASEHLPDDVLSWLRVEYAWVDGDGWDPEEVLRTDKERLVILQRKDAQLARMRVITRQFVDCYVQILNQKICQSGNLTRWIFPTRFAYLEGRVLQFEDSAAESTQSDYLGETYHLIEEYAFVNNLSFADCKFWFFPYECDSNYVLYCVNLRDKKFEFFNPRGGKFTEHHKLIGRLVVKYATVYIRAKLKLDYSFDSFLWRNVPVWVQAEDKTGGLVCLNVCELWNGRLVSEWKNEWQGASYFSSRIVKLVKSILEDDSNILLDQLTEHAVDNHEVFCWDGSFCVMLEW</sequence>